<evidence type="ECO:0000313" key="1">
    <source>
        <dbReference type="EMBL" id="KAJ1216953.1"/>
    </source>
</evidence>
<accession>A0AAV7WWX2</accession>
<protein>
    <submittedName>
        <fullName evidence="1">Uncharacterized protein</fullName>
    </submittedName>
</protein>
<reference evidence="1" key="1">
    <citation type="journal article" date="2022" name="bioRxiv">
        <title>Sequencing and chromosome-scale assembly of the giantPleurodeles waltlgenome.</title>
        <authorList>
            <person name="Brown T."/>
            <person name="Elewa A."/>
            <person name="Iarovenko S."/>
            <person name="Subramanian E."/>
            <person name="Araus A.J."/>
            <person name="Petzold A."/>
            <person name="Susuki M."/>
            <person name="Suzuki K.-i.T."/>
            <person name="Hayashi T."/>
            <person name="Toyoda A."/>
            <person name="Oliveira C."/>
            <person name="Osipova E."/>
            <person name="Leigh N.D."/>
            <person name="Simon A."/>
            <person name="Yun M.H."/>
        </authorList>
    </citation>
    <scope>NUCLEOTIDE SEQUENCE</scope>
    <source>
        <strain evidence="1">20211129_DDA</strain>
        <tissue evidence="1">Liver</tissue>
    </source>
</reference>
<dbReference type="Proteomes" id="UP001066276">
    <property type="component" value="Chromosome 1_1"/>
</dbReference>
<name>A0AAV7WWX2_PLEWA</name>
<gene>
    <name evidence="1" type="ORF">NDU88_004551</name>
</gene>
<proteinExistence type="predicted"/>
<sequence length="194" mass="22258">MVTKISTLTDKTKSIRTAIANFQDRAKRVEVRLMVVEDRLNMVSDRDRELLCLRDKVTGLEYQSHRDNVCFFGFTEHAEGTGIRGFLKGLLPSLSGLVFTLPLEIQRVHHLGPARPITPECPHPIITCFIRHEQVMQLLSPARSHGPYDQEGHTLCIAEGFSKEITDRRKAFLAFRPRLGRMDIKFRLFKLAQM</sequence>
<organism evidence="1 2">
    <name type="scientific">Pleurodeles waltl</name>
    <name type="common">Iberian ribbed newt</name>
    <dbReference type="NCBI Taxonomy" id="8319"/>
    <lineage>
        <taxon>Eukaryota</taxon>
        <taxon>Metazoa</taxon>
        <taxon>Chordata</taxon>
        <taxon>Craniata</taxon>
        <taxon>Vertebrata</taxon>
        <taxon>Euteleostomi</taxon>
        <taxon>Amphibia</taxon>
        <taxon>Batrachia</taxon>
        <taxon>Caudata</taxon>
        <taxon>Salamandroidea</taxon>
        <taxon>Salamandridae</taxon>
        <taxon>Pleurodelinae</taxon>
        <taxon>Pleurodeles</taxon>
    </lineage>
</organism>
<comment type="caution">
    <text evidence="1">The sequence shown here is derived from an EMBL/GenBank/DDBJ whole genome shotgun (WGS) entry which is preliminary data.</text>
</comment>
<dbReference type="AlphaFoldDB" id="A0AAV7WWX2"/>
<keyword evidence="2" id="KW-1185">Reference proteome</keyword>
<dbReference type="Gene3D" id="3.30.70.1820">
    <property type="entry name" value="L1 transposable element, RRM domain"/>
    <property type="match status" value="1"/>
</dbReference>
<dbReference type="EMBL" id="JANPWB010000001">
    <property type="protein sequence ID" value="KAJ1216953.1"/>
    <property type="molecule type" value="Genomic_DNA"/>
</dbReference>
<evidence type="ECO:0000313" key="2">
    <source>
        <dbReference type="Proteomes" id="UP001066276"/>
    </source>
</evidence>